<keyword evidence="1" id="KW-0732">Signal</keyword>
<feature type="signal peptide" evidence="1">
    <location>
        <begin position="1"/>
        <end position="24"/>
    </location>
</feature>
<evidence type="ECO:0000256" key="1">
    <source>
        <dbReference type="SAM" id="SignalP"/>
    </source>
</evidence>
<dbReference type="EMBL" id="CP046171">
    <property type="protein sequence ID" value="QIS05568.1"/>
    <property type="molecule type" value="Genomic_DNA"/>
</dbReference>
<name>A0A6G9XXC4_NOCBR</name>
<dbReference type="RefSeq" id="WP_167464638.1">
    <property type="nucleotide sequence ID" value="NZ_CP046171.1"/>
</dbReference>
<dbReference type="PROSITE" id="PS51257">
    <property type="entry name" value="PROKAR_LIPOPROTEIN"/>
    <property type="match status" value="1"/>
</dbReference>
<evidence type="ECO:0000313" key="2">
    <source>
        <dbReference type="EMBL" id="QIS05568.1"/>
    </source>
</evidence>
<sequence>MSAFTVKKSVATVLLATGCTAAFAITTPAAHASNGVEGSISSPAPGTVTLGWRVYLPAGSTAACDMVVENSVNTTGTYREFDYTAIGGSANHQGRWVSGSLQAAAPPGSTAYGDVYCTILNSSGQAGTGGWQGSTAVKILTRGDTPTIPPVGGVG</sequence>
<proteinExistence type="predicted"/>
<organism evidence="2 3">
    <name type="scientific">Nocardia brasiliensis</name>
    <dbReference type="NCBI Taxonomy" id="37326"/>
    <lineage>
        <taxon>Bacteria</taxon>
        <taxon>Bacillati</taxon>
        <taxon>Actinomycetota</taxon>
        <taxon>Actinomycetes</taxon>
        <taxon>Mycobacteriales</taxon>
        <taxon>Nocardiaceae</taxon>
        <taxon>Nocardia</taxon>
    </lineage>
</organism>
<accession>A0A6G9XXC4</accession>
<feature type="chain" id="PRO_5038504033" description="Ig-like domain-containing protein" evidence="1">
    <location>
        <begin position="25"/>
        <end position="155"/>
    </location>
</feature>
<evidence type="ECO:0008006" key="4">
    <source>
        <dbReference type="Google" id="ProtNLM"/>
    </source>
</evidence>
<evidence type="ECO:0000313" key="3">
    <source>
        <dbReference type="Proteomes" id="UP000501705"/>
    </source>
</evidence>
<gene>
    <name evidence="2" type="ORF">F5X71_27550</name>
</gene>
<dbReference type="AlphaFoldDB" id="A0A6G9XXC4"/>
<reference evidence="2 3" key="1">
    <citation type="journal article" date="2019" name="ACS Chem. Biol.">
        <title>Identification and Mobilization of a Cryptic Antibiotic Biosynthesis Gene Locus from a Human-Pathogenic Nocardia Isolate.</title>
        <authorList>
            <person name="Herisse M."/>
            <person name="Ishida K."/>
            <person name="Porter J.L."/>
            <person name="Howden B."/>
            <person name="Hertweck C."/>
            <person name="Stinear T.P."/>
            <person name="Pidot S.J."/>
        </authorList>
    </citation>
    <scope>NUCLEOTIDE SEQUENCE [LARGE SCALE GENOMIC DNA]</scope>
    <source>
        <strain evidence="2 3">AUSMDU00024985</strain>
    </source>
</reference>
<dbReference type="Proteomes" id="UP000501705">
    <property type="component" value="Chromosome"/>
</dbReference>
<protein>
    <recommendedName>
        <fullName evidence="4">Ig-like domain-containing protein</fullName>
    </recommendedName>
</protein>